<name>A0ABP5XUX3_9MICO</name>
<reference evidence="2" key="1">
    <citation type="journal article" date="2019" name="Int. J. Syst. Evol. Microbiol.">
        <title>The Global Catalogue of Microorganisms (GCM) 10K type strain sequencing project: providing services to taxonomists for standard genome sequencing and annotation.</title>
        <authorList>
            <consortium name="The Broad Institute Genomics Platform"/>
            <consortium name="The Broad Institute Genome Sequencing Center for Infectious Disease"/>
            <person name="Wu L."/>
            <person name="Ma J."/>
        </authorList>
    </citation>
    <scope>NUCLEOTIDE SEQUENCE [LARGE SCALE GENOMIC DNA]</scope>
    <source>
        <strain evidence="2">JCM 16259</strain>
    </source>
</reference>
<keyword evidence="2" id="KW-1185">Reference proteome</keyword>
<protein>
    <recommendedName>
        <fullName evidence="3">Peptidase M48 domain-containing protein</fullName>
    </recommendedName>
</protein>
<accession>A0ABP5XUX3</accession>
<dbReference type="Proteomes" id="UP001500730">
    <property type="component" value="Unassembled WGS sequence"/>
</dbReference>
<gene>
    <name evidence="1" type="ORF">GCM10009858_02910</name>
</gene>
<evidence type="ECO:0008006" key="3">
    <source>
        <dbReference type="Google" id="ProtNLM"/>
    </source>
</evidence>
<evidence type="ECO:0000313" key="1">
    <source>
        <dbReference type="EMBL" id="GAA2469016.1"/>
    </source>
</evidence>
<comment type="caution">
    <text evidence="1">The sequence shown here is derived from an EMBL/GenBank/DDBJ whole genome shotgun (WGS) entry which is preliminary data.</text>
</comment>
<organism evidence="1 2">
    <name type="scientific">Terrabacter carboxydivorans</name>
    <dbReference type="NCBI Taxonomy" id="619730"/>
    <lineage>
        <taxon>Bacteria</taxon>
        <taxon>Bacillati</taxon>
        <taxon>Actinomycetota</taxon>
        <taxon>Actinomycetes</taxon>
        <taxon>Micrococcales</taxon>
        <taxon>Intrasporangiaceae</taxon>
        <taxon>Terrabacter</taxon>
    </lineage>
</organism>
<dbReference type="EMBL" id="BAAARE010000001">
    <property type="protein sequence ID" value="GAA2469016.1"/>
    <property type="molecule type" value="Genomic_DNA"/>
</dbReference>
<sequence length="292" mass="30170">MGVPLTRVLAQTPGIAVSTVVTAALAASLPGPLGWLVFLSALSPAVVLLAGAGEPAAVRGLFGARALTPAEAAALAKTTVQLCQRDLGPPSVRLYLWPGVRTVSAAGAGRRSVLVSAELLSQVRLSRLPPDQAAAVIAHAAGLVRVGALRSDLAVQLWTIPWRFLRGLARAVGAAGGRLPLMALMWRARFVLGLIALGQGVTAGQPEAVVAGALSAAVVGLSYLVPRWEKASAAGLQAMGDEQVARTRLAPSLADFLLRQSRSAATFERVHALELAHASLQPSSPPVRSTRR</sequence>
<evidence type="ECO:0000313" key="2">
    <source>
        <dbReference type="Proteomes" id="UP001500730"/>
    </source>
</evidence>
<proteinExistence type="predicted"/>